<feature type="site" description="Interaction with substrate tRNA" evidence="10">
    <location>
        <position position="101"/>
    </location>
</feature>
<dbReference type="GO" id="GO:0052381">
    <property type="term" value="F:tRNA dimethylallyltransferase activity"/>
    <property type="evidence" value="ECO:0007669"/>
    <property type="project" value="UniProtKB-UniRule"/>
</dbReference>
<accession>A0A839QMV8</accession>
<dbReference type="Pfam" id="PF01715">
    <property type="entry name" value="IPPT"/>
    <property type="match status" value="1"/>
</dbReference>
<dbReference type="InterPro" id="IPR027417">
    <property type="entry name" value="P-loop_NTPase"/>
</dbReference>
<evidence type="ECO:0000256" key="8">
    <source>
        <dbReference type="ARBA" id="ARBA00022842"/>
    </source>
</evidence>
<feature type="site" description="Interaction with substrate tRNA" evidence="10">
    <location>
        <position position="122"/>
    </location>
</feature>
<dbReference type="EMBL" id="JACHWP010000001">
    <property type="protein sequence ID" value="MBB3021813.1"/>
    <property type="molecule type" value="Genomic_DNA"/>
</dbReference>
<dbReference type="Proteomes" id="UP000568050">
    <property type="component" value="Unassembled WGS sequence"/>
</dbReference>
<dbReference type="PANTHER" id="PTHR11088:SF60">
    <property type="entry name" value="TRNA DIMETHYLALLYLTRANSFERASE"/>
    <property type="match status" value="1"/>
</dbReference>
<organism evidence="14 15">
    <name type="scientific">Helcobacillus massiliensis</name>
    <dbReference type="NCBI Taxonomy" id="521392"/>
    <lineage>
        <taxon>Bacteria</taxon>
        <taxon>Bacillati</taxon>
        <taxon>Actinomycetota</taxon>
        <taxon>Actinomycetes</taxon>
        <taxon>Micrococcales</taxon>
        <taxon>Dermabacteraceae</taxon>
        <taxon>Helcobacillus</taxon>
    </lineage>
</organism>
<feature type="binding site" evidence="10">
    <location>
        <begin position="12"/>
        <end position="17"/>
    </location>
    <ligand>
        <name>substrate</name>
    </ligand>
</feature>
<evidence type="ECO:0000256" key="6">
    <source>
        <dbReference type="ARBA" id="ARBA00022741"/>
    </source>
</evidence>
<keyword evidence="8 10" id="KW-0460">Magnesium</keyword>
<comment type="caution">
    <text evidence="10">Lacks conserved residue(s) required for the propagation of feature annotation.</text>
</comment>
<name>A0A839QMV8_9MICO</name>
<dbReference type="InterPro" id="IPR018022">
    <property type="entry name" value="IPT"/>
</dbReference>
<dbReference type="GO" id="GO:0005524">
    <property type="term" value="F:ATP binding"/>
    <property type="evidence" value="ECO:0007669"/>
    <property type="project" value="UniProtKB-UniRule"/>
</dbReference>
<evidence type="ECO:0000256" key="5">
    <source>
        <dbReference type="ARBA" id="ARBA00022694"/>
    </source>
</evidence>
<evidence type="ECO:0000256" key="1">
    <source>
        <dbReference type="ARBA" id="ARBA00001946"/>
    </source>
</evidence>
<comment type="catalytic activity">
    <reaction evidence="9 10 11">
        <text>adenosine(37) in tRNA + dimethylallyl diphosphate = N(6)-dimethylallyladenosine(37) in tRNA + diphosphate</text>
        <dbReference type="Rhea" id="RHEA:26482"/>
        <dbReference type="Rhea" id="RHEA-COMP:10162"/>
        <dbReference type="Rhea" id="RHEA-COMP:10375"/>
        <dbReference type="ChEBI" id="CHEBI:33019"/>
        <dbReference type="ChEBI" id="CHEBI:57623"/>
        <dbReference type="ChEBI" id="CHEBI:74411"/>
        <dbReference type="ChEBI" id="CHEBI:74415"/>
        <dbReference type="EC" id="2.5.1.75"/>
    </reaction>
</comment>
<comment type="cofactor">
    <cofactor evidence="1 10">
        <name>Mg(2+)</name>
        <dbReference type="ChEBI" id="CHEBI:18420"/>
    </cofactor>
</comment>
<gene>
    <name evidence="10" type="primary">miaA</name>
    <name evidence="14" type="ORF">FHX50_000061</name>
</gene>
<dbReference type="SUPFAM" id="SSF52540">
    <property type="entry name" value="P-loop containing nucleoside triphosphate hydrolases"/>
    <property type="match status" value="1"/>
</dbReference>
<dbReference type="GO" id="GO:0006400">
    <property type="term" value="P:tRNA modification"/>
    <property type="evidence" value="ECO:0007669"/>
    <property type="project" value="TreeGrafter"/>
</dbReference>
<keyword evidence="6 10" id="KW-0547">Nucleotide-binding</keyword>
<reference evidence="14 15" key="1">
    <citation type="submission" date="2020-08" db="EMBL/GenBank/DDBJ databases">
        <title>Sequencing the genomes of 1000 actinobacteria strains.</title>
        <authorList>
            <person name="Klenk H.-P."/>
        </authorList>
    </citation>
    <scope>NUCLEOTIDE SEQUENCE [LARGE SCALE GENOMIC DNA]</scope>
    <source>
        <strain evidence="14 15">DSM 23040</strain>
    </source>
</reference>
<keyword evidence="4 10" id="KW-0808">Transferase</keyword>
<proteinExistence type="inferred from homology"/>
<sequence>MDIPLIVIAGATATGKSDIAIALADRIGGEIINADALQFYRGMDIGTAKTPPAERRGIPHHLLDVLDVTDEASVAQYQRDARARVHEIRSRGRVPIAVGGSGLYLRALTDEIRFPPTDPAVRRRLELWAREVGSAAAHRTLAEKDPSAAQRIQVGDARRIVRALEVIELTGEPFTAFLPSYTYADPWVIHTAIRRDRDDLHQRVERRVHLMAEQGLLDEVRDLIDSGITEGRTARQAIGYAQMLAHLRGDLTWAEAIDQTITGTRRLVRKQDTWFRRDPRITWIDAAGPDPVARIQTLVASGSPA</sequence>
<keyword evidence="5 10" id="KW-0819">tRNA processing</keyword>
<feature type="binding site" evidence="10">
    <location>
        <begin position="10"/>
        <end position="17"/>
    </location>
    <ligand>
        <name>ATP</name>
        <dbReference type="ChEBI" id="CHEBI:30616"/>
    </ligand>
</feature>
<evidence type="ECO:0000256" key="13">
    <source>
        <dbReference type="RuleBase" id="RU003785"/>
    </source>
</evidence>
<evidence type="ECO:0000313" key="14">
    <source>
        <dbReference type="EMBL" id="MBB3021813.1"/>
    </source>
</evidence>
<evidence type="ECO:0000256" key="9">
    <source>
        <dbReference type="ARBA" id="ARBA00049563"/>
    </source>
</evidence>
<evidence type="ECO:0000313" key="15">
    <source>
        <dbReference type="Proteomes" id="UP000568050"/>
    </source>
</evidence>
<dbReference type="PANTHER" id="PTHR11088">
    <property type="entry name" value="TRNA DIMETHYLALLYLTRANSFERASE"/>
    <property type="match status" value="1"/>
</dbReference>
<keyword evidence="15" id="KW-1185">Reference proteome</keyword>
<dbReference type="FunFam" id="1.10.20.140:FF:000001">
    <property type="entry name" value="tRNA dimethylallyltransferase"/>
    <property type="match status" value="1"/>
</dbReference>
<dbReference type="HAMAP" id="MF_00185">
    <property type="entry name" value="IPP_trans"/>
    <property type="match status" value="1"/>
</dbReference>
<evidence type="ECO:0000256" key="3">
    <source>
        <dbReference type="ARBA" id="ARBA00005842"/>
    </source>
</evidence>
<comment type="subunit">
    <text evidence="10">Monomer.</text>
</comment>
<comment type="similarity">
    <text evidence="3 10 13">Belongs to the IPP transferase family.</text>
</comment>
<evidence type="ECO:0000256" key="2">
    <source>
        <dbReference type="ARBA" id="ARBA00003213"/>
    </source>
</evidence>
<evidence type="ECO:0000256" key="10">
    <source>
        <dbReference type="HAMAP-Rule" id="MF_00185"/>
    </source>
</evidence>
<comment type="function">
    <text evidence="2 10 12">Catalyzes the transfer of a dimethylallyl group onto the adenine at position 37 in tRNAs that read codons beginning with uridine, leading to the formation of N6-(dimethylallyl)adenosine (i(6)A).</text>
</comment>
<keyword evidence="7 10" id="KW-0067">ATP-binding</keyword>
<protein>
    <recommendedName>
        <fullName evidence="10">tRNA dimethylallyltransferase</fullName>
        <ecNumber evidence="10">2.5.1.75</ecNumber>
    </recommendedName>
    <alternativeName>
        <fullName evidence="10">Dimethylallyl diphosphate:tRNA dimethylallyltransferase</fullName>
        <shortName evidence="10">DMAPP:tRNA dimethylallyltransferase</shortName>
        <shortName evidence="10">DMATase</shortName>
    </alternativeName>
    <alternativeName>
        <fullName evidence="10">Isopentenyl-diphosphate:tRNA isopentenyltransferase</fullName>
        <shortName evidence="10">IPP transferase</shortName>
        <shortName evidence="10">IPPT</shortName>
        <shortName evidence="10">IPTase</shortName>
    </alternativeName>
</protein>
<dbReference type="NCBIfam" id="TIGR00174">
    <property type="entry name" value="miaA"/>
    <property type="match status" value="1"/>
</dbReference>
<dbReference type="EC" id="2.5.1.75" evidence="10"/>
<evidence type="ECO:0000256" key="4">
    <source>
        <dbReference type="ARBA" id="ARBA00022679"/>
    </source>
</evidence>
<evidence type="ECO:0000256" key="11">
    <source>
        <dbReference type="RuleBase" id="RU003783"/>
    </source>
</evidence>
<comment type="caution">
    <text evidence="14">The sequence shown here is derived from an EMBL/GenBank/DDBJ whole genome shotgun (WGS) entry which is preliminary data.</text>
</comment>
<dbReference type="InterPro" id="IPR039657">
    <property type="entry name" value="Dimethylallyltransferase"/>
</dbReference>
<evidence type="ECO:0000256" key="12">
    <source>
        <dbReference type="RuleBase" id="RU003784"/>
    </source>
</evidence>
<dbReference type="Gene3D" id="3.40.50.300">
    <property type="entry name" value="P-loop containing nucleotide triphosphate hydrolases"/>
    <property type="match status" value="1"/>
</dbReference>
<dbReference type="RefSeq" id="WP_183373493.1">
    <property type="nucleotide sequence ID" value="NZ_CBCSFZ010000029.1"/>
</dbReference>
<dbReference type="AlphaFoldDB" id="A0A839QMV8"/>
<evidence type="ECO:0000256" key="7">
    <source>
        <dbReference type="ARBA" id="ARBA00022840"/>
    </source>
</evidence>
<dbReference type="Gene3D" id="1.10.20.140">
    <property type="match status" value="1"/>
</dbReference>